<keyword evidence="2" id="KW-1185">Reference proteome</keyword>
<dbReference type="EMBL" id="AZIM01004564">
    <property type="protein sequence ID" value="ETE60586.1"/>
    <property type="molecule type" value="Genomic_DNA"/>
</dbReference>
<name>V8NF58_OPHHA</name>
<feature type="non-terminal residue" evidence="1">
    <location>
        <position position="1"/>
    </location>
</feature>
<feature type="non-terminal residue" evidence="1">
    <location>
        <position position="64"/>
    </location>
</feature>
<proteinExistence type="predicted"/>
<evidence type="ECO:0000313" key="1">
    <source>
        <dbReference type="EMBL" id="ETE60586.1"/>
    </source>
</evidence>
<accession>V8NF58</accession>
<evidence type="ECO:0000313" key="2">
    <source>
        <dbReference type="Proteomes" id="UP000018936"/>
    </source>
</evidence>
<comment type="caution">
    <text evidence="1">The sequence shown here is derived from an EMBL/GenBank/DDBJ whole genome shotgun (WGS) entry which is preliminary data.</text>
</comment>
<reference evidence="1 2" key="1">
    <citation type="journal article" date="2013" name="Proc. Natl. Acad. Sci. U.S.A.">
        <title>The king cobra genome reveals dynamic gene evolution and adaptation in the snake venom system.</title>
        <authorList>
            <person name="Vonk F.J."/>
            <person name="Casewell N.R."/>
            <person name="Henkel C.V."/>
            <person name="Heimberg A.M."/>
            <person name="Jansen H.J."/>
            <person name="McCleary R.J."/>
            <person name="Kerkkamp H.M."/>
            <person name="Vos R.A."/>
            <person name="Guerreiro I."/>
            <person name="Calvete J.J."/>
            <person name="Wuster W."/>
            <person name="Woods A.E."/>
            <person name="Logan J.M."/>
            <person name="Harrison R.A."/>
            <person name="Castoe T.A."/>
            <person name="de Koning A.P."/>
            <person name="Pollock D.D."/>
            <person name="Yandell M."/>
            <person name="Calderon D."/>
            <person name="Renjifo C."/>
            <person name="Currier R.B."/>
            <person name="Salgado D."/>
            <person name="Pla D."/>
            <person name="Sanz L."/>
            <person name="Hyder A.S."/>
            <person name="Ribeiro J.M."/>
            <person name="Arntzen J.W."/>
            <person name="van den Thillart G.E."/>
            <person name="Boetzer M."/>
            <person name="Pirovano W."/>
            <person name="Dirks R.P."/>
            <person name="Spaink H.P."/>
            <person name="Duboule D."/>
            <person name="McGlinn E."/>
            <person name="Kini R.M."/>
            <person name="Richardson M.K."/>
        </authorList>
    </citation>
    <scope>NUCLEOTIDE SEQUENCE</scope>
    <source>
        <tissue evidence="1">Blood</tissue>
    </source>
</reference>
<dbReference type="AlphaFoldDB" id="V8NF58"/>
<dbReference type="OrthoDB" id="18853at2759"/>
<dbReference type="Proteomes" id="UP000018936">
    <property type="component" value="Unassembled WGS sequence"/>
</dbReference>
<protein>
    <submittedName>
        <fullName evidence="1">Uncharacterized protein</fullName>
    </submittedName>
</protein>
<gene>
    <name evidence="1" type="ORF">L345_13678</name>
</gene>
<organism evidence="1 2">
    <name type="scientific">Ophiophagus hannah</name>
    <name type="common">King cobra</name>
    <name type="synonym">Naja hannah</name>
    <dbReference type="NCBI Taxonomy" id="8665"/>
    <lineage>
        <taxon>Eukaryota</taxon>
        <taxon>Metazoa</taxon>
        <taxon>Chordata</taxon>
        <taxon>Craniata</taxon>
        <taxon>Vertebrata</taxon>
        <taxon>Euteleostomi</taxon>
        <taxon>Lepidosauria</taxon>
        <taxon>Squamata</taxon>
        <taxon>Bifurcata</taxon>
        <taxon>Unidentata</taxon>
        <taxon>Episquamata</taxon>
        <taxon>Toxicofera</taxon>
        <taxon>Serpentes</taxon>
        <taxon>Colubroidea</taxon>
        <taxon>Elapidae</taxon>
        <taxon>Elapinae</taxon>
        <taxon>Ophiophagus</taxon>
    </lineage>
</organism>
<sequence length="64" mass="6891">PRPGGPSSAKEPFLALELGQNRRIFGHPAPQEPGAAQLPTTGLCCPPLEAKGFDPKRIETWLDQ</sequence>